<feature type="domain" description="MrfA-like Zn-binding" evidence="1">
    <location>
        <begin position="499"/>
        <end position="599"/>
    </location>
</feature>
<reference evidence="2 3" key="1">
    <citation type="journal article" date="2021" name="Int. J. Syst. Evol. Microbiol.">
        <title>Lentilactobacillus fungorum sp. nov., isolated from spent mushroom substrates.</title>
        <authorList>
            <person name="Tohno M."/>
            <person name="Tanizawa Y."/>
            <person name="Kojima Y."/>
            <person name="Sakamoto M."/>
            <person name="Ohkuma M."/>
            <person name="Kobayashi H."/>
        </authorList>
    </citation>
    <scope>NUCLEOTIDE SEQUENCE [LARGE SCALE GENOMIC DNA]</scope>
    <source>
        <strain evidence="2 3">YK48G</strain>
    </source>
</reference>
<protein>
    <recommendedName>
        <fullName evidence="1">MrfA-like Zn-binding domain-containing protein</fullName>
    </recommendedName>
</protein>
<keyword evidence="3" id="KW-1185">Reference proteome</keyword>
<dbReference type="InterPro" id="IPR018973">
    <property type="entry name" value="MZB"/>
</dbReference>
<sequence length="635" mass="71714">MTLKKFHPEHNIRRSQMLTPFGIGALFDINNQTVMISDSEYWDMSQCQKINDPRLQSVMHCKGFIEPPISSDDTESTSVFGIRFPTWYLSPTTRKLRRITEWRRMLKRPSKKFDEQPFDPTKMVHEELVPVRFVCACSNGHIQDFPWIEWAHGGAACNYPDLELRRANQTGSIADYFVYCANCHSQKSLGIIFRPSVINSYLDKIGVHCEGKHYWKKDDSSNKKCDRKLQVLLRSANNLYFPNISSSVNIPVKLGGLMDAVMSDDLAKQDYSDIKMRISRDSSDSLKAVLNQGIPHLLIKEIVDRLNANKFKTNEDQLVDEIVCKLSPSDDNPDDDVKVMDYRRAEFNILSGVTKYDNKSDKLKETIFKKETLVNSGLPNVVTNVSLIHQLEVVSALRSFSRLKPTDSDSMKVILQTEGENTESSNEVPLIRGDGYYVGMASRGEGIFMSLDTKKVSSWLTKIKGSSISDRIYNKVNNKGVFEDDKKYITPDYYLLHTLSHILLRELSISSGYSSTALKERLYYSNEPGKEMYGILIYTSSSDSEGTLGGLVKQGAPEKLKWVLSAAIEKAKWCSFDPICIESDGQGSDSLNAGACHACALVSETSCEKRNQFLDRGVLIGTLNNPHLGFFSDME</sequence>
<accession>A0ABQ3W036</accession>
<evidence type="ECO:0000313" key="3">
    <source>
        <dbReference type="Proteomes" id="UP000604765"/>
    </source>
</evidence>
<comment type="caution">
    <text evidence="2">The sequence shown here is derived from an EMBL/GenBank/DDBJ whole genome shotgun (WGS) entry which is preliminary data.</text>
</comment>
<name>A0ABQ3W036_9LACO</name>
<evidence type="ECO:0000313" key="2">
    <source>
        <dbReference type="EMBL" id="GHP13917.1"/>
    </source>
</evidence>
<dbReference type="RefSeq" id="WP_203629935.1">
    <property type="nucleotide sequence ID" value="NZ_BNJR01000012.1"/>
</dbReference>
<dbReference type="Proteomes" id="UP000604765">
    <property type="component" value="Unassembled WGS sequence"/>
</dbReference>
<gene>
    <name evidence="2" type="ORF">YK48G_13420</name>
</gene>
<dbReference type="Pfam" id="PF09369">
    <property type="entry name" value="MZB"/>
    <property type="match status" value="1"/>
</dbReference>
<dbReference type="EMBL" id="BNJR01000012">
    <property type="protein sequence ID" value="GHP13917.1"/>
    <property type="molecule type" value="Genomic_DNA"/>
</dbReference>
<organism evidence="2 3">
    <name type="scientific">Lentilactobacillus fungorum</name>
    <dbReference type="NCBI Taxonomy" id="2201250"/>
    <lineage>
        <taxon>Bacteria</taxon>
        <taxon>Bacillati</taxon>
        <taxon>Bacillota</taxon>
        <taxon>Bacilli</taxon>
        <taxon>Lactobacillales</taxon>
        <taxon>Lactobacillaceae</taxon>
        <taxon>Lentilactobacillus</taxon>
    </lineage>
</organism>
<proteinExistence type="predicted"/>
<dbReference type="InterPro" id="IPR047721">
    <property type="entry name" value="DrmB"/>
</dbReference>
<evidence type="ECO:0000259" key="1">
    <source>
        <dbReference type="Pfam" id="PF09369"/>
    </source>
</evidence>
<dbReference type="NCBIfam" id="NF038324">
    <property type="entry name" value="DrmB_fam"/>
    <property type="match status" value="1"/>
</dbReference>